<dbReference type="PANTHER" id="PTHR11614">
    <property type="entry name" value="PHOSPHOLIPASE-RELATED"/>
    <property type="match status" value="1"/>
</dbReference>
<protein>
    <submittedName>
        <fullName evidence="2">Lysophospholipase</fullName>
    </submittedName>
</protein>
<dbReference type="InterPro" id="IPR022742">
    <property type="entry name" value="Hydrolase_4"/>
</dbReference>
<evidence type="ECO:0000259" key="1">
    <source>
        <dbReference type="Pfam" id="PF12146"/>
    </source>
</evidence>
<dbReference type="InterPro" id="IPR029058">
    <property type="entry name" value="AB_hydrolase_fold"/>
</dbReference>
<accession>A0AAD7M8I9</accession>
<dbReference type="Gene3D" id="3.40.50.1820">
    <property type="entry name" value="alpha/beta hydrolase"/>
    <property type="match status" value="1"/>
</dbReference>
<dbReference type="AlphaFoldDB" id="A0AAD7M8I9"/>
<reference evidence="2" key="1">
    <citation type="submission" date="2023-03" db="EMBL/GenBank/DDBJ databases">
        <title>Massive genome expansion in bonnet fungi (Mycena s.s.) driven by repeated elements and novel gene families across ecological guilds.</title>
        <authorList>
            <consortium name="Lawrence Berkeley National Laboratory"/>
            <person name="Harder C.B."/>
            <person name="Miyauchi S."/>
            <person name="Viragh M."/>
            <person name="Kuo A."/>
            <person name="Thoen E."/>
            <person name="Andreopoulos B."/>
            <person name="Lu D."/>
            <person name="Skrede I."/>
            <person name="Drula E."/>
            <person name="Henrissat B."/>
            <person name="Morin E."/>
            <person name="Kohler A."/>
            <person name="Barry K."/>
            <person name="LaButti K."/>
            <person name="Morin E."/>
            <person name="Salamov A."/>
            <person name="Lipzen A."/>
            <person name="Mereny Z."/>
            <person name="Hegedus B."/>
            <person name="Baldrian P."/>
            <person name="Stursova M."/>
            <person name="Weitz H."/>
            <person name="Taylor A."/>
            <person name="Grigoriev I.V."/>
            <person name="Nagy L.G."/>
            <person name="Martin F."/>
            <person name="Kauserud H."/>
        </authorList>
    </citation>
    <scope>NUCLEOTIDE SEQUENCE</scope>
    <source>
        <strain evidence="2">CBHHK067</strain>
    </source>
</reference>
<organism evidence="2 3">
    <name type="scientific">Mycena rosella</name>
    <name type="common">Pink bonnet</name>
    <name type="synonym">Agaricus rosellus</name>
    <dbReference type="NCBI Taxonomy" id="1033263"/>
    <lineage>
        <taxon>Eukaryota</taxon>
        <taxon>Fungi</taxon>
        <taxon>Dikarya</taxon>
        <taxon>Basidiomycota</taxon>
        <taxon>Agaricomycotina</taxon>
        <taxon>Agaricomycetes</taxon>
        <taxon>Agaricomycetidae</taxon>
        <taxon>Agaricales</taxon>
        <taxon>Marasmiineae</taxon>
        <taxon>Mycenaceae</taxon>
        <taxon>Mycena</taxon>
    </lineage>
</organism>
<dbReference type="EMBL" id="JARKIE010000008">
    <property type="protein sequence ID" value="KAJ7705599.1"/>
    <property type="molecule type" value="Genomic_DNA"/>
</dbReference>
<feature type="domain" description="Serine aminopeptidase S33" evidence="1">
    <location>
        <begin position="27"/>
        <end position="282"/>
    </location>
</feature>
<gene>
    <name evidence="2" type="ORF">B0H17DRAFT_919913</name>
</gene>
<dbReference type="Proteomes" id="UP001221757">
    <property type="component" value="Unassembled WGS sequence"/>
</dbReference>
<dbReference type="InterPro" id="IPR051044">
    <property type="entry name" value="MAG_DAG_Lipase"/>
</dbReference>
<evidence type="ECO:0000313" key="2">
    <source>
        <dbReference type="EMBL" id="KAJ7705599.1"/>
    </source>
</evidence>
<comment type="caution">
    <text evidence="2">The sequence shown here is derived from an EMBL/GenBank/DDBJ whole genome shotgun (WGS) entry which is preliminary data.</text>
</comment>
<evidence type="ECO:0000313" key="3">
    <source>
        <dbReference type="Proteomes" id="UP001221757"/>
    </source>
</evidence>
<dbReference type="Pfam" id="PF12146">
    <property type="entry name" value="Hydrolase_4"/>
    <property type="match status" value="1"/>
</dbReference>
<sequence>MSKSYTESWRTGPEDTNFYVRLYTAAQPLAILVFVHGAAEHCGRYTEMHSTLAQEHHISVFSFDLRGYGLTAADKTHKSPNSAYGKTWWPEQLDDLEWAINEAHKELGETLPVFTMGTSMGGGIVLGLMTDLDRLDHIAVKAVRGVIGGSPTVSLTEPPPGFMIWILKQILQVSPWMLFPIRNKPEELSRNKESGEAYVNDPLVGTPGSLKGMYWMLEEGGLLLRSKYANWPKTLPVLFMHGDADPLSSYRDSKALFEKIPADNKKFVTYPGGYHELHFEPDDIREKSLEEVVDFIRSHL</sequence>
<keyword evidence="3" id="KW-1185">Reference proteome</keyword>
<name>A0AAD7M8I9_MYCRO</name>
<dbReference type="SUPFAM" id="SSF53474">
    <property type="entry name" value="alpha/beta-Hydrolases"/>
    <property type="match status" value="1"/>
</dbReference>
<proteinExistence type="predicted"/>